<dbReference type="Proteomes" id="UP000236173">
    <property type="component" value="Unassembled WGS sequence"/>
</dbReference>
<dbReference type="GO" id="GO:0030313">
    <property type="term" value="C:cell envelope"/>
    <property type="evidence" value="ECO:0007669"/>
    <property type="project" value="UniProtKB-SubCell"/>
</dbReference>
<keyword evidence="3 4" id="KW-0175">Coiled coil</keyword>
<evidence type="ECO:0000259" key="7">
    <source>
        <dbReference type="Pfam" id="PF25967"/>
    </source>
</evidence>
<evidence type="ECO:0000313" key="8">
    <source>
        <dbReference type="EMBL" id="GBC97700.1"/>
    </source>
</evidence>
<feature type="domain" description="Multidrug resistance protein MdtA-like C-terminal permuted SH3" evidence="7">
    <location>
        <begin position="604"/>
        <end position="665"/>
    </location>
</feature>
<feature type="domain" description="CusB-like beta-barrel" evidence="6">
    <location>
        <begin position="522"/>
        <end position="596"/>
    </location>
</feature>
<comment type="subcellular location">
    <subcellularLocation>
        <location evidence="1">Cell envelope</location>
    </subcellularLocation>
</comment>
<dbReference type="InterPro" id="IPR050465">
    <property type="entry name" value="UPF0194_transport"/>
</dbReference>
<evidence type="ECO:0000256" key="4">
    <source>
        <dbReference type="SAM" id="Coils"/>
    </source>
</evidence>
<protein>
    <submittedName>
        <fullName evidence="8">Macrolide export protein MacA</fullName>
    </submittedName>
</protein>
<evidence type="ECO:0000256" key="2">
    <source>
        <dbReference type="ARBA" id="ARBA00009477"/>
    </source>
</evidence>
<comment type="similarity">
    <text evidence="2">Belongs to the membrane fusion protein (MFP) (TC 8.A.1) family.</text>
</comment>
<dbReference type="PANTHER" id="PTHR32347">
    <property type="entry name" value="EFFLUX SYSTEM COMPONENT YKNX-RELATED"/>
    <property type="match status" value="1"/>
</dbReference>
<evidence type="ECO:0000256" key="5">
    <source>
        <dbReference type="SAM" id="MobiDB-lite"/>
    </source>
</evidence>
<evidence type="ECO:0000259" key="6">
    <source>
        <dbReference type="Pfam" id="PF25954"/>
    </source>
</evidence>
<dbReference type="Gene3D" id="2.40.30.170">
    <property type="match status" value="1"/>
</dbReference>
<evidence type="ECO:0000313" key="9">
    <source>
        <dbReference type="Proteomes" id="UP000236173"/>
    </source>
</evidence>
<dbReference type="Pfam" id="PF25954">
    <property type="entry name" value="Beta-barrel_RND_2"/>
    <property type="match status" value="1"/>
</dbReference>
<dbReference type="InterPro" id="IPR058792">
    <property type="entry name" value="Beta-barrel_RND_2"/>
</dbReference>
<name>A0A2H5X928_9BACT</name>
<organism evidence="8 9">
    <name type="scientific">Candidatus Fervidibacter japonicus</name>
    <dbReference type="NCBI Taxonomy" id="2035412"/>
    <lineage>
        <taxon>Bacteria</taxon>
        <taxon>Candidatus Fervidibacterota</taxon>
        <taxon>Candidatus Fervidibacter</taxon>
    </lineage>
</organism>
<dbReference type="InterPro" id="IPR006143">
    <property type="entry name" value="RND_pump_MFP"/>
</dbReference>
<dbReference type="Gene3D" id="2.40.420.20">
    <property type="match status" value="1"/>
</dbReference>
<dbReference type="EMBL" id="BEHT01000002">
    <property type="protein sequence ID" value="GBC97700.1"/>
    <property type="molecule type" value="Genomic_DNA"/>
</dbReference>
<evidence type="ECO:0000256" key="3">
    <source>
        <dbReference type="ARBA" id="ARBA00023054"/>
    </source>
</evidence>
<evidence type="ECO:0000256" key="1">
    <source>
        <dbReference type="ARBA" id="ARBA00004196"/>
    </source>
</evidence>
<dbReference type="InterPro" id="IPR058627">
    <property type="entry name" value="MdtA-like_C"/>
</dbReference>
<dbReference type="Gene3D" id="1.10.287.470">
    <property type="entry name" value="Helix hairpin bin"/>
    <property type="match status" value="2"/>
</dbReference>
<feature type="coiled-coil region" evidence="4">
    <location>
        <begin position="105"/>
        <end position="479"/>
    </location>
</feature>
<accession>A0A2H5X928</accession>
<sequence length="698" mass="76763">MRRWLNKGRRWFWVPIAAGLIAGGWWLRRVQAAKANQPFIQTAKVERTTVTLTVSAQGTIQPYEIVEVKSKAAGKVIQMAVEVGDRVKKGQLICRIDPSDVQTVVNQAQADLDSALARVQQAMINWQMQQRLTPAQLDEARQALEAARARLRQAESALAAQEKQAHASLRQAEQAVAAAKARYEQAKKQADIQPTLTQTAIQQAEAAYRSALESLRQLKEATIPQQRAQAQAAVQQAEAAYRSALESLRQLKEATIPQQRAQAQAQYNDAKAQLDNAEKNLQRQRELFEKGFVAKSQLDAAEAQFAAAKAQFDTATEKLRTVEQELSAALQMAEARVADAKAQLDSARERLRTLDAEHQAALRDAEARVAQATAQLEAAKANAVQDELRRQEVAAAEAALRQAEAQLEATKAELLTVEQRRADVDAARAALAQAEASYRQALVNTQQVKLRQEDVRQAKAQVQRALAQLRNARIQLADTVITAPRDGVIVEKLVQEGTVISSSTSAFAQGTTIVRLADMRRIYVDAEVAEADIASVWVGQHVDVSVDAFPGEIFEGKVIRIDPRTTIEQNVVYVHVLVELTEVDERLKPGMSATCDFLVDRKENVLAVPNEAIKEDEEGKTYVEVLVHANPEPQMERRYVEVGLQGTAFTEIKKGLKAGDVVVTAFVQPQALTQQPPQGGGRGSFSGPMGGMRGLMRR</sequence>
<reference evidence="9" key="1">
    <citation type="submission" date="2017-09" db="EMBL/GenBank/DDBJ databases">
        <title>Metaegenomics of thermophilic ammonia-oxidizing enrichment culture.</title>
        <authorList>
            <person name="Kato S."/>
            <person name="Suzuki K."/>
        </authorList>
    </citation>
    <scope>NUCLEOTIDE SEQUENCE [LARGE SCALE GENOMIC DNA]</scope>
</reference>
<dbReference type="Gene3D" id="2.40.50.100">
    <property type="match status" value="2"/>
</dbReference>
<dbReference type="PANTHER" id="PTHR32347:SF14">
    <property type="entry name" value="EFFLUX SYSTEM COMPONENT YKNX-RELATED"/>
    <property type="match status" value="1"/>
</dbReference>
<proteinExistence type="inferred from homology"/>
<feature type="region of interest" description="Disordered" evidence="5">
    <location>
        <begin position="672"/>
        <end position="698"/>
    </location>
</feature>
<dbReference type="AlphaFoldDB" id="A0A2H5X928"/>
<dbReference type="GO" id="GO:0022857">
    <property type="term" value="F:transmembrane transporter activity"/>
    <property type="evidence" value="ECO:0007669"/>
    <property type="project" value="InterPro"/>
</dbReference>
<feature type="compositionally biased region" description="Gly residues" evidence="5">
    <location>
        <begin position="678"/>
        <end position="698"/>
    </location>
</feature>
<dbReference type="NCBIfam" id="TIGR01730">
    <property type="entry name" value="RND_mfp"/>
    <property type="match status" value="1"/>
</dbReference>
<gene>
    <name evidence="8" type="primary">macA_1</name>
    <name evidence="8" type="ORF">HRbin17_00189</name>
</gene>
<dbReference type="FunFam" id="2.40.30.170:FF:000010">
    <property type="entry name" value="Efflux RND transporter periplasmic adaptor subunit"/>
    <property type="match status" value="1"/>
</dbReference>
<comment type="caution">
    <text evidence="8">The sequence shown here is derived from an EMBL/GenBank/DDBJ whole genome shotgun (WGS) entry which is preliminary data.</text>
</comment>
<dbReference type="SUPFAM" id="SSF111369">
    <property type="entry name" value="HlyD-like secretion proteins"/>
    <property type="match status" value="3"/>
</dbReference>
<dbReference type="Pfam" id="PF25967">
    <property type="entry name" value="RND-MFP_C"/>
    <property type="match status" value="1"/>
</dbReference>
<dbReference type="GO" id="GO:0016020">
    <property type="term" value="C:membrane"/>
    <property type="evidence" value="ECO:0007669"/>
    <property type="project" value="InterPro"/>
</dbReference>